<evidence type="ECO:0000313" key="1">
    <source>
        <dbReference type="EMBL" id="OBB31324.1"/>
    </source>
</evidence>
<dbReference type="Proteomes" id="UP000093902">
    <property type="component" value="Unassembled WGS sequence"/>
</dbReference>
<accession>A0A1A0RC77</accession>
<dbReference type="EMBL" id="LZSO01000015">
    <property type="protein sequence ID" value="OBB31324.1"/>
    <property type="molecule type" value="Genomic_DNA"/>
</dbReference>
<proteinExistence type="predicted"/>
<protein>
    <submittedName>
        <fullName evidence="1">Uncharacterized protein</fullName>
    </submittedName>
</protein>
<evidence type="ECO:0000313" key="2">
    <source>
        <dbReference type="Proteomes" id="UP000093902"/>
    </source>
</evidence>
<dbReference type="AlphaFoldDB" id="A0A1A0RC77"/>
<organism evidence="1 2">
    <name type="scientific">Mycolicibacterium peregrinum</name>
    <name type="common">Mycobacterium peregrinum</name>
    <dbReference type="NCBI Taxonomy" id="43304"/>
    <lineage>
        <taxon>Bacteria</taxon>
        <taxon>Bacillati</taxon>
        <taxon>Actinomycetota</taxon>
        <taxon>Actinomycetes</taxon>
        <taxon>Mycobacteriales</taxon>
        <taxon>Mycobacteriaceae</taxon>
        <taxon>Mycolicibacterium</taxon>
    </lineage>
</organism>
<comment type="caution">
    <text evidence="1">The sequence shown here is derived from an EMBL/GenBank/DDBJ whole genome shotgun (WGS) entry which is preliminary data.</text>
</comment>
<name>A0A1A0RC77_MYCPR</name>
<gene>
    <name evidence="1" type="ORF">A5792_15960</name>
</gene>
<sequence>MYDGVVVVVVVVVVGEVSEVVVVVVSEVSGVDVLVVSDGTPNSVVTGRREVVVRVVVDFVVLTDVDV</sequence>
<reference evidence="2" key="1">
    <citation type="submission" date="2016-06" db="EMBL/GenBank/DDBJ databases">
        <authorList>
            <person name="Sutton G."/>
            <person name="Brinkac L."/>
            <person name="Sanka R."/>
            <person name="Adams M."/>
            <person name="Lau E."/>
            <person name="Mehaffy C."/>
            <person name="Tameris M."/>
            <person name="Hatherill M."/>
            <person name="Hanekom W."/>
            <person name="Mahomed H."/>
            <person name="Mcshane H."/>
        </authorList>
    </citation>
    <scope>NUCLEOTIDE SEQUENCE [LARGE SCALE GENOMIC DNA]</scope>
    <source>
        <strain evidence="2">852002-51209_SCH5440388</strain>
    </source>
</reference>